<comment type="caution">
    <text evidence="2">The sequence shown here is derived from an EMBL/GenBank/DDBJ whole genome shotgun (WGS) entry which is preliminary data.</text>
</comment>
<dbReference type="Proteomes" id="UP001607302">
    <property type="component" value="Unassembled WGS sequence"/>
</dbReference>
<feature type="region of interest" description="Disordered" evidence="1">
    <location>
        <begin position="40"/>
        <end position="59"/>
    </location>
</feature>
<name>A0ABD2AJZ4_VESSQ</name>
<accession>A0ABD2AJZ4</accession>
<reference evidence="2 3" key="1">
    <citation type="journal article" date="2024" name="Ann. Entomol. Soc. Am.">
        <title>Genomic analyses of the southern and eastern yellowjacket wasps (Hymenoptera: Vespidae) reveal evolutionary signatures of social life.</title>
        <authorList>
            <person name="Catto M.A."/>
            <person name="Caine P.B."/>
            <person name="Orr S.E."/>
            <person name="Hunt B.G."/>
            <person name="Goodisman M.A.D."/>
        </authorList>
    </citation>
    <scope>NUCLEOTIDE SEQUENCE [LARGE SCALE GENOMIC DNA]</scope>
    <source>
        <strain evidence="2">233</strain>
        <tissue evidence="2">Head and thorax</tissue>
    </source>
</reference>
<evidence type="ECO:0000256" key="1">
    <source>
        <dbReference type="SAM" id="MobiDB-lite"/>
    </source>
</evidence>
<evidence type="ECO:0000313" key="2">
    <source>
        <dbReference type="EMBL" id="KAL2720637.1"/>
    </source>
</evidence>
<dbReference type="EMBL" id="JAUDFV010000146">
    <property type="protein sequence ID" value="KAL2720637.1"/>
    <property type="molecule type" value="Genomic_DNA"/>
</dbReference>
<dbReference type="AlphaFoldDB" id="A0ABD2AJZ4"/>
<gene>
    <name evidence="2" type="ORF">V1478_010213</name>
</gene>
<organism evidence="2 3">
    <name type="scientific">Vespula squamosa</name>
    <name type="common">Southern yellow jacket</name>
    <name type="synonym">Wasp</name>
    <dbReference type="NCBI Taxonomy" id="30214"/>
    <lineage>
        <taxon>Eukaryota</taxon>
        <taxon>Metazoa</taxon>
        <taxon>Ecdysozoa</taxon>
        <taxon>Arthropoda</taxon>
        <taxon>Hexapoda</taxon>
        <taxon>Insecta</taxon>
        <taxon>Pterygota</taxon>
        <taxon>Neoptera</taxon>
        <taxon>Endopterygota</taxon>
        <taxon>Hymenoptera</taxon>
        <taxon>Apocrita</taxon>
        <taxon>Aculeata</taxon>
        <taxon>Vespoidea</taxon>
        <taxon>Vespidae</taxon>
        <taxon>Vespinae</taxon>
        <taxon>Vespula</taxon>
    </lineage>
</organism>
<evidence type="ECO:0000313" key="3">
    <source>
        <dbReference type="Proteomes" id="UP001607302"/>
    </source>
</evidence>
<keyword evidence="3" id="KW-1185">Reference proteome</keyword>
<proteinExistence type="predicted"/>
<protein>
    <submittedName>
        <fullName evidence="2">Uncharacterized protein</fullName>
    </submittedName>
</protein>
<sequence>MYLVNSSRPTVGRKNFENKNRDTLTGIDVKTRWRPTSYRNSQDEFTYKDPSALSTSKNGRTKLTRISRSHLVFIFQKLQMKNET</sequence>